<evidence type="ECO:0000313" key="4">
    <source>
        <dbReference type="EMBL" id="CUG86575.1"/>
    </source>
</evidence>
<dbReference type="Pfam" id="PF14913">
    <property type="entry name" value="DPCD"/>
    <property type="match status" value="1"/>
</dbReference>
<evidence type="ECO:0000313" key="5">
    <source>
        <dbReference type="Proteomes" id="UP000051952"/>
    </source>
</evidence>
<feature type="region of interest" description="Disordered" evidence="3">
    <location>
        <begin position="199"/>
        <end position="219"/>
    </location>
</feature>
<evidence type="ECO:0000256" key="1">
    <source>
        <dbReference type="ARBA" id="ARBA00010597"/>
    </source>
</evidence>
<accession>A0A0S4J9I2</accession>
<dbReference type="OrthoDB" id="10256139at2759"/>
<comment type="similarity">
    <text evidence="1">Belongs to the DPCD family.</text>
</comment>
<evidence type="ECO:0000256" key="3">
    <source>
        <dbReference type="SAM" id="MobiDB-lite"/>
    </source>
</evidence>
<dbReference type="PANTHER" id="PTHR31921">
    <property type="entry name" value="PROTEIN DPCD"/>
    <property type="match status" value="1"/>
</dbReference>
<gene>
    <name evidence="4" type="ORF">BSAL_06695</name>
</gene>
<proteinExistence type="inferred from homology"/>
<dbReference type="PANTHER" id="PTHR31921:SF1">
    <property type="entry name" value="PROTEIN DPCD"/>
    <property type="match status" value="1"/>
</dbReference>
<evidence type="ECO:0000256" key="2">
    <source>
        <dbReference type="ARBA" id="ARBA00020330"/>
    </source>
</evidence>
<sequence length="219" mass="24564">MSHKDPIMASTSGSMASGMSRVLKEPKTSVISNGRKRIVSKFTDDSEMLEEYDVVTDELLLRKSRKQTAVGGEGPWVIEVGTEARQGNLDRDLIVESVGAPQLSRQDTAEEYVYKIRNLPYKKDVFEVSVEKRSGNALNSIVVRTSNKKYFKVIDIQDLQRGSIDLDAANLSWDVKFDTLTIKYKKPMSIRIVEAQEKKERATIQSTRSGGPDDGCKQQ</sequence>
<dbReference type="AlphaFoldDB" id="A0A0S4J9I2"/>
<dbReference type="InterPro" id="IPR026224">
    <property type="entry name" value="DPCD"/>
</dbReference>
<keyword evidence="5" id="KW-1185">Reference proteome</keyword>
<dbReference type="OMA" id="PILCEME"/>
<reference evidence="5" key="1">
    <citation type="submission" date="2015-09" db="EMBL/GenBank/DDBJ databases">
        <authorList>
            <consortium name="Pathogen Informatics"/>
        </authorList>
    </citation>
    <scope>NUCLEOTIDE SEQUENCE [LARGE SCALE GENOMIC DNA]</scope>
    <source>
        <strain evidence="5">Lake Konstanz</strain>
    </source>
</reference>
<dbReference type="Proteomes" id="UP000051952">
    <property type="component" value="Unassembled WGS sequence"/>
</dbReference>
<dbReference type="VEuPathDB" id="TriTrypDB:BSAL_06695"/>
<dbReference type="PRINTS" id="PR02065">
    <property type="entry name" value="PROTEINDPCD"/>
</dbReference>
<organism evidence="4 5">
    <name type="scientific">Bodo saltans</name>
    <name type="common">Flagellated protozoan</name>
    <dbReference type="NCBI Taxonomy" id="75058"/>
    <lineage>
        <taxon>Eukaryota</taxon>
        <taxon>Discoba</taxon>
        <taxon>Euglenozoa</taxon>
        <taxon>Kinetoplastea</taxon>
        <taxon>Metakinetoplastina</taxon>
        <taxon>Eubodonida</taxon>
        <taxon>Bodonidae</taxon>
        <taxon>Bodo</taxon>
    </lineage>
</organism>
<dbReference type="EMBL" id="CYKH01001337">
    <property type="protein sequence ID" value="CUG86575.1"/>
    <property type="molecule type" value="Genomic_DNA"/>
</dbReference>
<name>A0A0S4J9I2_BODSA</name>
<protein>
    <recommendedName>
        <fullName evidence="2">Protein DPCD</fullName>
    </recommendedName>
</protein>